<dbReference type="Proteomes" id="UP000008143">
    <property type="component" value="Chromosome 8"/>
</dbReference>
<dbReference type="GeneID" id="100135088"/>
<dbReference type="CTD" id="29998"/>
<evidence type="ECO:0000259" key="2">
    <source>
        <dbReference type="Pfam" id="PF15249"/>
    </source>
</evidence>
<accession>A0A8J0STX8</accession>
<feature type="region of interest" description="Disordered" evidence="1">
    <location>
        <begin position="648"/>
        <end position="687"/>
    </location>
</feature>
<name>A0A8J0STX8_XENTR</name>
<feature type="region of interest" description="Disordered" evidence="1">
    <location>
        <begin position="1313"/>
        <end position="1345"/>
    </location>
</feature>
<feature type="compositionally biased region" description="Basic and acidic residues" evidence="1">
    <location>
        <begin position="1499"/>
        <end position="1519"/>
    </location>
</feature>
<evidence type="ECO:0000313" key="3">
    <source>
        <dbReference type="Proteomes" id="UP000008143"/>
    </source>
</evidence>
<dbReference type="PANTHER" id="PTHR15572">
    <property type="entry name" value="GLIOMA TUMOR SUPPRESSOR CANDIDATE REGION GENE 1"/>
    <property type="match status" value="1"/>
</dbReference>
<feature type="compositionally biased region" description="Pro residues" evidence="1">
    <location>
        <begin position="1382"/>
        <end position="1396"/>
    </location>
</feature>
<feature type="region of interest" description="Disordered" evidence="1">
    <location>
        <begin position="1606"/>
        <end position="1662"/>
    </location>
</feature>
<dbReference type="RefSeq" id="XP_012823409.2">
    <property type="nucleotide sequence ID" value="XM_012967955.3"/>
</dbReference>
<dbReference type="PANTHER" id="PTHR15572:SF1">
    <property type="entry name" value="BRD4-INTERACTING CHROMATIN-REMODELING COMPLEX-ASSOCIATED PROTEIN"/>
    <property type="match status" value="1"/>
</dbReference>
<evidence type="ECO:0000313" key="4">
    <source>
        <dbReference type="RefSeq" id="XP_012823409.2"/>
    </source>
</evidence>
<feature type="domain" description="GLTSCR protein conserved" evidence="2">
    <location>
        <begin position="1155"/>
        <end position="1254"/>
    </location>
</feature>
<evidence type="ECO:0000256" key="1">
    <source>
        <dbReference type="SAM" id="MobiDB-lite"/>
    </source>
</evidence>
<feature type="region of interest" description="Disordered" evidence="1">
    <location>
        <begin position="710"/>
        <end position="788"/>
    </location>
</feature>
<feature type="compositionally biased region" description="Polar residues" evidence="1">
    <location>
        <begin position="1606"/>
        <end position="1620"/>
    </location>
</feature>
<feature type="compositionally biased region" description="Polar residues" evidence="1">
    <location>
        <begin position="819"/>
        <end position="842"/>
    </location>
</feature>
<feature type="region of interest" description="Disordered" evidence="1">
    <location>
        <begin position="805"/>
        <end position="842"/>
    </location>
</feature>
<dbReference type="AGR" id="Xenbase:XB-GENE-5891820"/>
<feature type="compositionally biased region" description="Low complexity" evidence="1">
    <location>
        <begin position="733"/>
        <end position="751"/>
    </location>
</feature>
<feature type="compositionally biased region" description="Polar residues" evidence="1">
    <location>
        <begin position="1487"/>
        <end position="1498"/>
    </location>
</feature>
<reference evidence="4" key="1">
    <citation type="submission" date="2025-08" db="UniProtKB">
        <authorList>
            <consortium name="RefSeq"/>
        </authorList>
    </citation>
    <scope>IDENTIFICATION</scope>
    <source>
        <strain evidence="4">Nigerian</strain>
        <tissue evidence="4">Liver and blood</tissue>
    </source>
</reference>
<feature type="region of interest" description="Disordered" evidence="1">
    <location>
        <begin position="1377"/>
        <end position="1398"/>
    </location>
</feature>
<feature type="compositionally biased region" description="Low complexity" evidence="1">
    <location>
        <begin position="1621"/>
        <end position="1638"/>
    </location>
</feature>
<evidence type="ECO:0000313" key="5">
    <source>
        <dbReference type="Xenbase" id="XB-GENE-5891820"/>
    </source>
</evidence>
<feature type="compositionally biased region" description="Polar residues" evidence="1">
    <location>
        <begin position="970"/>
        <end position="986"/>
    </location>
</feature>
<dbReference type="InterPro" id="IPR015671">
    <property type="entry name" value="GSCR1_dom"/>
</dbReference>
<gene>
    <name evidence="4 5" type="primary">bicra</name>
    <name evidence="4" type="synonym">gltscr1</name>
</gene>
<feature type="compositionally biased region" description="Low complexity" evidence="1">
    <location>
        <begin position="669"/>
        <end position="680"/>
    </location>
</feature>
<proteinExistence type="predicted"/>
<dbReference type="Xenbase" id="XB-GENE-5891820">
    <property type="gene designation" value="bicra"/>
</dbReference>
<feature type="compositionally biased region" description="Low complexity" evidence="1">
    <location>
        <begin position="648"/>
        <end position="662"/>
    </location>
</feature>
<sequence>MDEEDGRCLLDVICDPQALNDFLHGPDQIGGDDLLDNTGDAASAFFVGTGLHVQEAPGNHLTTESNPPTASVDLDFLEDDDILGSPSAGSASLASADQPCDILQQSLQEANITEQTLEAEAELDLGSFQLPTLQPVVQAAPDGTPQIFSGGADLIGLQQPAVLTHQALVQQSVGADVVNKAISVQPFLQQVGLGNVTIQPISNLPGLPNGSPGGALGIGQIQVVGQQVMAINQPAQQLIAKQVQPTQVANLPVGSYLAGTNTEQQQVTLTSSGVSPQNTGLVLQNKIPAVATTLNGNSMFGSVSAAQCTQSLTVTSSLNSPVIIQRTPTPIQPKPAGVLPQKLFQISPKPFNPNNATLTIQGEAALQQPKTQQNLAFMTGKPGPNVVLSGFPQGLPTNMFKQPPSQQQALGKPMSVQLLNQGSSIVIPAQHAQAMLQGQNQFLLPGQLAGASAVQPLSALQANMGGQILAASHPGGQAHIIASQGPGGQLLNQALPAQILTNQNIASQLNLGQVLASQNAHGTAHILSGPIQLQAGQVGQPTLFQMPVSLAGSLSTQSQASVATSLNQAGQTVIQGVTLPNQVAMFNPSENLGQAVSIQQAPTGNSQSPGIVQQQQAQQVVQGASILPNADQPSILTVQTAQQASQGQPQLQLNVQQQTQSLAPPPPQQAVQSQPSPSLATSPDKIILGGATSGTLLSAESMQMFLQQIPSGQQKVPGASPSHSLPHPPSPQLQPSSSHLSQMQSPHQSRPPSQPQPLSRPPSRPHSRPPSQPQSVPRPPSEPLSRSCTPQMQNLFVIQNQIASPHGSSQHPLRPPSQPQVQTPFASHQPSDIPQTLSSPQQHIQLQVQLSTPQSEIRAGVPVSLQATASSSDPQTHSFQLQFQAQTPIKTSISPQTAGQPLHLTTESQRTFQMTHSQIQALSLQNSVPQQKQLLERYQQMQQLQQGLMLPSQQQITSTQTSPALGGQYSGQAPSVLTSGQGQPVLSQGPLLGHSPGQVLVQPTPDLSKVQVGGSNQAAQLSTLLQQQQATVLVKSSAPSYCLLSAGSAAATVPPDVNVYPSPVGKSVGGQCKSVAALPVQTPGKTAVISSVSGLSLGKGSVQIQVVGKGMPQIVSTAQTPAQPQFESKFGALKKLPTLQPSKEACFLEHLHKHQGSVLHPDYKSPFHSFEDAFHRLLPYHVYQGLLPTTHDLRKVDEEFEVVSTQLLKRTQAMLNKYRLLLLEESKRVSPSAEMVMIDRMFIQEEKVALSLDRQLAKERPDEYVSSSSSRSQTFVPMAPSVSSSPCPVPAPEILKPTVVQTSTPIHPTKLVIKHSGGGSPSVTWAKASPSLDTDDDALPSRSKPPIKTYEARSRIGLKLKIKQEAGLSKVIHNTALDPVHQNPPPPPPPPAPPTVPTSTVIKAAVQSTPATITTPTGQMNGTLEHSLPAEKKPLATYCRLPLRKTYRENVDAFVTGKPADVLSKMDKPAQPPTVMHQVKQEDGSRSVITSHKTQGSSHTEKVKKEENAKLGIYHRVEPKTNNSDENPVGLRHDVKDDDQSYYRKIIKTEPPDNEAELNWEMQLPSAKRLKSEPFDVDNASFSSDSPQDDTLNEHLQSAIDSILNLQQPQSGGGTNSLLRSSTQSSYHHSSSSSPFSSPVHRTDSYLTPNHNGGLGTRTLNR</sequence>
<feature type="compositionally biased region" description="Pro residues" evidence="1">
    <location>
        <begin position="752"/>
        <end position="782"/>
    </location>
</feature>
<dbReference type="InterPro" id="IPR052438">
    <property type="entry name" value="Chromatin_remod/trans_coact"/>
</dbReference>
<protein>
    <submittedName>
        <fullName evidence="4">BRD4-interacting chromatin-remodeling complex-associated protein isoform X3</fullName>
    </submittedName>
</protein>
<keyword evidence="3" id="KW-1185">Reference proteome</keyword>
<organism evidence="3 4">
    <name type="scientific">Xenopus tropicalis</name>
    <name type="common">Western clawed frog</name>
    <name type="synonym">Silurana tropicalis</name>
    <dbReference type="NCBI Taxonomy" id="8364"/>
    <lineage>
        <taxon>Eukaryota</taxon>
        <taxon>Metazoa</taxon>
        <taxon>Chordata</taxon>
        <taxon>Craniata</taxon>
        <taxon>Vertebrata</taxon>
        <taxon>Euteleostomi</taxon>
        <taxon>Amphibia</taxon>
        <taxon>Batrachia</taxon>
        <taxon>Anura</taxon>
        <taxon>Pipoidea</taxon>
        <taxon>Pipidae</taxon>
        <taxon>Xenopodinae</taxon>
        <taxon>Xenopus</taxon>
        <taxon>Silurana</taxon>
    </lineage>
</organism>
<dbReference type="Pfam" id="PF15249">
    <property type="entry name" value="GLTSCR1"/>
    <property type="match status" value="1"/>
</dbReference>
<feature type="region of interest" description="Disordered" evidence="1">
    <location>
        <begin position="954"/>
        <end position="999"/>
    </location>
</feature>
<feature type="region of interest" description="Disordered" evidence="1">
    <location>
        <begin position="1478"/>
        <end position="1537"/>
    </location>
</feature>